<evidence type="ECO:0000313" key="2">
    <source>
        <dbReference type="Proteomes" id="UP000789920"/>
    </source>
</evidence>
<gene>
    <name evidence="1" type="ORF">RPERSI_LOCUS14339</name>
</gene>
<evidence type="ECO:0000313" key="1">
    <source>
        <dbReference type="EMBL" id="CAG8752483.1"/>
    </source>
</evidence>
<keyword evidence="2" id="KW-1185">Reference proteome</keyword>
<name>A0ACA9QKL2_9GLOM</name>
<dbReference type="Proteomes" id="UP000789920">
    <property type="component" value="Unassembled WGS sequence"/>
</dbReference>
<sequence length="49" mass="5799">MTREDMDLDDMFRQVTPVQKKEVLSILEETYQDQGVVISFVGEEQNFYP</sequence>
<dbReference type="EMBL" id="CAJVQC010032926">
    <property type="protein sequence ID" value="CAG8752483.1"/>
    <property type="molecule type" value="Genomic_DNA"/>
</dbReference>
<accession>A0ACA9QKL2</accession>
<reference evidence="1" key="1">
    <citation type="submission" date="2021-06" db="EMBL/GenBank/DDBJ databases">
        <authorList>
            <person name="Kallberg Y."/>
            <person name="Tangrot J."/>
            <person name="Rosling A."/>
        </authorList>
    </citation>
    <scope>NUCLEOTIDE SEQUENCE</scope>
    <source>
        <strain evidence="1">MA461A</strain>
    </source>
</reference>
<protein>
    <submittedName>
        <fullName evidence="1">34004_t:CDS:1</fullName>
    </submittedName>
</protein>
<feature type="non-terminal residue" evidence="1">
    <location>
        <position position="49"/>
    </location>
</feature>
<comment type="caution">
    <text evidence="1">The sequence shown here is derived from an EMBL/GenBank/DDBJ whole genome shotgun (WGS) entry which is preliminary data.</text>
</comment>
<organism evidence="1 2">
    <name type="scientific">Racocetra persica</name>
    <dbReference type="NCBI Taxonomy" id="160502"/>
    <lineage>
        <taxon>Eukaryota</taxon>
        <taxon>Fungi</taxon>
        <taxon>Fungi incertae sedis</taxon>
        <taxon>Mucoromycota</taxon>
        <taxon>Glomeromycotina</taxon>
        <taxon>Glomeromycetes</taxon>
        <taxon>Diversisporales</taxon>
        <taxon>Gigasporaceae</taxon>
        <taxon>Racocetra</taxon>
    </lineage>
</organism>
<proteinExistence type="predicted"/>